<proteinExistence type="predicted"/>
<feature type="transmembrane region" description="Helical" evidence="1">
    <location>
        <begin position="12"/>
        <end position="30"/>
    </location>
</feature>
<feature type="transmembrane region" description="Helical" evidence="1">
    <location>
        <begin position="76"/>
        <end position="97"/>
    </location>
</feature>
<accession>A0A383EPY8</accession>
<keyword evidence="1" id="KW-0472">Membrane</keyword>
<feature type="transmembrane region" description="Helical" evidence="1">
    <location>
        <begin position="117"/>
        <end position="137"/>
    </location>
</feature>
<gene>
    <name evidence="2" type="ORF">METZ01_LOCUS511695</name>
</gene>
<keyword evidence="1" id="KW-1133">Transmembrane helix</keyword>
<evidence type="ECO:0000313" key="2">
    <source>
        <dbReference type="EMBL" id="SVE58841.1"/>
    </source>
</evidence>
<dbReference type="AlphaFoldDB" id="A0A383EPY8"/>
<organism evidence="2">
    <name type="scientific">marine metagenome</name>
    <dbReference type="NCBI Taxonomy" id="408172"/>
    <lineage>
        <taxon>unclassified sequences</taxon>
        <taxon>metagenomes</taxon>
        <taxon>ecological metagenomes</taxon>
    </lineage>
</organism>
<name>A0A383EPY8_9ZZZZ</name>
<feature type="non-terminal residue" evidence="2">
    <location>
        <position position="167"/>
    </location>
</feature>
<sequence>MKILYQLRRPPVLLGLFGFVWLFAVPYGDFDWAVPFPPEFVLIAISIFLLGMDLIKRKTEGNIHIAMAGVMEFGKWSLVGFFFNTITVVFGTLAYGWTGSETINPIQSVFLPVFEFLGLHGAKIFFLFLLIGLVVGLREVLRFTDWSPVKVDPNYIVARSFKRQITS</sequence>
<reference evidence="2" key="1">
    <citation type="submission" date="2018-05" db="EMBL/GenBank/DDBJ databases">
        <authorList>
            <person name="Lanie J.A."/>
            <person name="Ng W.-L."/>
            <person name="Kazmierczak K.M."/>
            <person name="Andrzejewski T.M."/>
            <person name="Davidsen T.M."/>
            <person name="Wayne K.J."/>
            <person name="Tettelin H."/>
            <person name="Glass J.I."/>
            <person name="Rusch D."/>
            <person name="Podicherti R."/>
            <person name="Tsui H.-C.T."/>
            <person name="Winkler M.E."/>
        </authorList>
    </citation>
    <scope>NUCLEOTIDE SEQUENCE</scope>
</reference>
<feature type="transmembrane region" description="Helical" evidence="1">
    <location>
        <begin position="36"/>
        <end position="55"/>
    </location>
</feature>
<evidence type="ECO:0000256" key="1">
    <source>
        <dbReference type="SAM" id="Phobius"/>
    </source>
</evidence>
<keyword evidence="1" id="KW-0812">Transmembrane</keyword>
<dbReference type="EMBL" id="UINC01227802">
    <property type="protein sequence ID" value="SVE58841.1"/>
    <property type="molecule type" value="Genomic_DNA"/>
</dbReference>
<protein>
    <submittedName>
        <fullName evidence="2">Uncharacterized protein</fullName>
    </submittedName>
</protein>